<protein>
    <submittedName>
        <fullName evidence="1">Uncharacterized protein</fullName>
    </submittedName>
</protein>
<organism evidence="1 2">
    <name type="scientific">Nocardioides pocheonensis</name>
    <dbReference type="NCBI Taxonomy" id="661485"/>
    <lineage>
        <taxon>Bacteria</taxon>
        <taxon>Bacillati</taxon>
        <taxon>Actinomycetota</taxon>
        <taxon>Actinomycetes</taxon>
        <taxon>Propionibacteriales</taxon>
        <taxon>Nocardioidaceae</taxon>
        <taxon>Nocardioides</taxon>
    </lineage>
</organism>
<dbReference type="RefSeq" id="WP_123222507.1">
    <property type="nucleotide sequence ID" value="NZ_RJSF01000030.1"/>
</dbReference>
<evidence type="ECO:0000313" key="1">
    <source>
        <dbReference type="EMBL" id="RNM15269.1"/>
    </source>
</evidence>
<accession>A0A3N0GS68</accession>
<dbReference type="AlphaFoldDB" id="A0A3N0GS68"/>
<dbReference type="Proteomes" id="UP000279994">
    <property type="component" value="Unassembled WGS sequence"/>
</dbReference>
<dbReference type="EMBL" id="RJSF01000030">
    <property type="protein sequence ID" value="RNM15269.1"/>
    <property type="molecule type" value="Genomic_DNA"/>
</dbReference>
<sequence>MDLNRTTVAWAALAVGAVALVLTGVSRMVAPDPNPTALAGTLVLMQSGGFAGGEERLVVFPDGTWFAVRNGWEPAQGTLSDAERHQLVRALDRADLPHRHPRRGYQDDCCDLFFYTFAYRGSDYATSDRFLPASVRDVLDLVKPLLAAAHTKVSSGS</sequence>
<proteinExistence type="predicted"/>
<evidence type="ECO:0000313" key="2">
    <source>
        <dbReference type="Proteomes" id="UP000279994"/>
    </source>
</evidence>
<reference evidence="1 2" key="1">
    <citation type="submission" date="2018-11" db="EMBL/GenBank/DDBJ databases">
        <authorList>
            <person name="Li F."/>
        </authorList>
    </citation>
    <scope>NUCLEOTIDE SEQUENCE [LARGE SCALE GENOMIC DNA]</scope>
    <source>
        <strain evidence="1 2">Gsoil 818</strain>
    </source>
</reference>
<gene>
    <name evidence="1" type="ORF">EFL26_08700</name>
</gene>
<keyword evidence="2" id="KW-1185">Reference proteome</keyword>
<name>A0A3N0GS68_9ACTN</name>
<comment type="caution">
    <text evidence="1">The sequence shown here is derived from an EMBL/GenBank/DDBJ whole genome shotgun (WGS) entry which is preliminary data.</text>
</comment>